<accession>A0AAN8KQ68</accession>
<proteinExistence type="predicted"/>
<evidence type="ECO:0000313" key="1">
    <source>
        <dbReference type="EMBL" id="KAK6295438.1"/>
    </source>
</evidence>
<reference evidence="1 2" key="1">
    <citation type="submission" date="2021-04" db="EMBL/GenBank/DDBJ databases">
        <authorList>
            <person name="De Guttry C."/>
            <person name="Zahm M."/>
            <person name="Klopp C."/>
            <person name="Cabau C."/>
            <person name="Louis A."/>
            <person name="Berthelot C."/>
            <person name="Parey E."/>
            <person name="Roest Crollius H."/>
            <person name="Montfort J."/>
            <person name="Robinson-Rechavi M."/>
            <person name="Bucao C."/>
            <person name="Bouchez O."/>
            <person name="Gislard M."/>
            <person name="Lluch J."/>
            <person name="Milhes M."/>
            <person name="Lampietro C."/>
            <person name="Lopez Roques C."/>
            <person name="Donnadieu C."/>
            <person name="Braasch I."/>
            <person name="Desvignes T."/>
            <person name="Postlethwait J."/>
            <person name="Bobe J."/>
            <person name="Wedekind C."/>
            <person name="Guiguen Y."/>
        </authorList>
    </citation>
    <scope>NUCLEOTIDE SEQUENCE [LARGE SCALE GENOMIC DNA]</scope>
    <source>
        <strain evidence="1">Cs_M1</strain>
        <tissue evidence="1">Blood</tissue>
    </source>
</reference>
<keyword evidence="2" id="KW-1185">Reference proteome</keyword>
<name>A0AAN8KQ68_9TELE</name>
<dbReference type="AlphaFoldDB" id="A0AAN8KQ68"/>
<evidence type="ECO:0000313" key="2">
    <source>
        <dbReference type="Proteomes" id="UP001356427"/>
    </source>
</evidence>
<organism evidence="1 2">
    <name type="scientific">Coregonus suidteri</name>
    <dbReference type="NCBI Taxonomy" id="861788"/>
    <lineage>
        <taxon>Eukaryota</taxon>
        <taxon>Metazoa</taxon>
        <taxon>Chordata</taxon>
        <taxon>Craniata</taxon>
        <taxon>Vertebrata</taxon>
        <taxon>Euteleostomi</taxon>
        <taxon>Actinopterygii</taxon>
        <taxon>Neopterygii</taxon>
        <taxon>Teleostei</taxon>
        <taxon>Protacanthopterygii</taxon>
        <taxon>Salmoniformes</taxon>
        <taxon>Salmonidae</taxon>
        <taxon>Coregoninae</taxon>
        <taxon>Coregonus</taxon>
    </lineage>
</organism>
<comment type="caution">
    <text evidence="1">The sequence shown here is derived from an EMBL/GenBank/DDBJ whole genome shotgun (WGS) entry which is preliminary data.</text>
</comment>
<sequence length="130" mass="14419">MRRVIGSQVNMLWLPAADSMGMASTTTAGAISRDIHSTHSSPMVPTCRGRGEEGPRLGTGAGRIICLIHKGRCKRERSRVVQVSDSQGRDWSYSWSQRVTVCVRGYNPRWPPWLKLAVSITLLSHRSSIT</sequence>
<dbReference type="Proteomes" id="UP001356427">
    <property type="component" value="Unassembled WGS sequence"/>
</dbReference>
<gene>
    <name evidence="1" type="ORF">J4Q44_G00346640</name>
</gene>
<dbReference type="EMBL" id="JAGTTL010000034">
    <property type="protein sequence ID" value="KAK6295438.1"/>
    <property type="molecule type" value="Genomic_DNA"/>
</dbReference>
<protein>
    <submittedName>
        <fullName evidence="1">Uncharacterized protein</fullName>
    </submittedName>
</protein>